<dbReference type="CDD" id="cd13962">
    <property type="entry name" value="PT_UbiA_UBIAD1"/>
    <property type="match status" value="1"/>
</dbReference>
<keyword evidence="6 8" id="KW-1133">Transmembrane helix</keyword>
<keyword evidence="10" id="KW-1185">Reference proteome</keyword>
<feature type="transmembrane region" description="Helical" evidence="8">
    <location>
        <begin position="150"/>
        <end position="173"/>
    </location>
</feature>
<dbReference type="InterPro" id="IPR000537">
    <property type="entry name" value="UbiA_prenyltransferase"/>
</dbReference>
<dbReference type="PANTHER" id="PTHR13929:SF0">
    <property type="entry name" value="UBIA PRENYLTRANSFERASE DOMAIN-CONTAINING PROTEIN 1"/>
    <property type="match status" value="1"/>
</dbReference>
<evidence type="ECO:0000256" key="4">
    <source>
        <dbReference type="ARBA" id="ARBA00022679"/>
    </source>
</evidence>
<feature type="transmembrane region" description="Helical" evidence="8">
    <location>
        <begin position="249"/>
        <end position="268"/>
    </location>
</feature>
<feature type="transmembrane region" description="Helical" evidence="8">
    <location>
        <begin position="95"/>
        <end position="115"/>
    </location>
</feature>
<evidence type="ECO:0000256" key="7">
    <source>
        <dbReference type="ARBA" id="ARBA00023136"/>
    </source>
</evidence>
<evidence type="ECO:0000313" key="10">
    <source>
        <dbReference type="Proteomes" id="UP001321748"/>
    </source>
</evidence>
<evidence type="ECO:0000256" key="2">
    <source>
        <dbReference type="ARBA" id="ARBA00004863"/>
    </source>
</evidence>
<feature type="transmembrane region" description="Helical" evidence="8">
    <location>
        <begin position="280"/>
        <end position="304"/>
    </location>
</feature>
<keyword evidence="5 8" id="KW-0812">Transmembrane</keyword>
<name>A0ABN6SGE0_9BIFI</name>
<dbReference type="PIRSF" id="PIRSF005355">
    <property type="entry name" value="UBIAD1"/>
    <property type="match status" value="1"/>
</dbReference>
<dbReference type="EMBL" id="AP026800">
    <property type="protein sequence ID" value="BDR55046.1"/>
    <property type="molecule type" value="Genomic_DNA"/>
</dbReference>
<organism evidence="9 10">
    <name type="scientific">Bombiscardovia apis</name>
    <dbReference type="NCBI Taxonomy" id="2932182"/>
    <lineage>
        <taxon>Bacteria</taxon>
        <taxon>Bacillati</taxon>
        <taxon>Actinomycetota</taxon>
        <taxon>Actinomycetes</taxon>
        <taxon>Bifidobacteriales</taxon>
        <taxon>Bifidobacteriaceae</taxon>
        <taxon>Bombiscardovia</taxon>
    </lineage>
</organism>
<dbReference type="Gene3D" id="1.10.357.140">
    <property type="entry name" value="UbiA prenyltransferase"/>
    <property type="match status" value="1"/>
</dbReference>
<evidence type="ECO:0000313" key="9">
    <source>
        <dbReference type="EMBL" id="BDR55046.1"/>
    </source>
</evidence>
<evidence type="ECO:0000256" key="3">
    <source>
        <dbReference type="ARBA" id="ARBA00022428"/>
    </source>
</evidence>
<dbReference type="InterPro" id="IPR044878">
    <property type="entry name" value="UbiA_sf"/>
</dbReference>
<evidence type="ECO:0000256" key="5">
    <source>
        <dbReference type="ARBA" id="ARBA00022692"/>
    </source>
</evidence>
<comment type="subcellular location">
    <subcellularLocation>
        <location evidence="1">Membrane</location>
        <topology evidence="1">Multi-pass membrane protein</topology>
    </subcellularLocation>
</comment>
<feature type="transmembrane region" description="Helical" evidence="8">
    <location>
        <begin position="121"/>
        <end position="138"/>
    </location>
</feature>
<evidence type="ECO:0000256" key="6">
    <source>
        <dbReference type="ARBA" id="ARBA00022989"/>
    </source>
</evidence>
<comment type="pathway">
    <text evidence="2">Quinol/quinone metabolism; menaquinone biosynthesis.</text>
</comment>
<dbReference type="InterPro" id="IPR026046">
    <property type="entry name" value="UBIAD1"/>
</dbReference>
<accession>A0ABN6SGE0</accession>
<feature type="transmembrane region" description="Helical" evidence="8">
    <location>
        <begin position="44"/>
        <end position="63"/>
    </location>
</feature>
<protein>
    <submittedName>
        <fullName evidence="9">Prenyltransferase</fullName>
    </submittedName>
</protein>
<feature type="transmembrane region" description="Helical" evidence="8">
    <location>
        <begin position="179"/>
        <end position="204"/>
    </location>
</feature>
<reference evidence="9 10" key="1">
    <citation type="journal article" date="2023" name="Microbiol. Spectr.">
        <title>Symbiosis of Carpenter Bees with Uncharacterized Lactic Acid Bacteria Showing NAD Auxotrophy.</title>
        <authorList>
            <person name="Kawasaki S."/>
            <person name="Ozawa K."/>
            <person name="Mori T."/>
            <person name="Yamamoto A."/>
            <person name="Ito M."/>
            <person name="Ohkuma M."/>
            <person name="Sakamoto M."/>
            <person name="Matsutani M."/>
        </authorList>
    </citation>
    <scope>NUCLEOTIDE SEQUENCE [LARGE SCALE GENOMIC DNA]</scope>
    <source>
        <strain evidence="9 10">KimH</strain>
    </source>
</reference>
<keyword evidence="7 8" id="KW-0472">Membrane</keyword>
<dbReference type="Gene3D" id="1.20.120.1780">
    <property type="entry name" value="UbiA prenyltransferase"/>
    <property type="match status" value="1"/>
</dbReference>
<sequence length="305" mass="34525">MNRRWLDWPTFVELTEIFTAPLNIAWFAMGASIAHYLYGVVNWANMLLCFVAIIFFDLAVNITDNYYDYVHARDREGYAKHTNVIGKRNLPLRGVWWLGLSLYLISLVPGFILVARTGWPLVILGIIGYAAGIFYTAGRFPINATPLCETVVALTITYMVQLVCVYICVYGHYPFDWALVGKTLMVCLPVTLIFFTVQLANNVADRDEDIANGRHTLAYFLGSKRSLVLMRIMQALGALWPLLNWATGLVPWPAALSVLILPFMWRGMQPFYAKPDKQTTYFPLIKAASLFFVGYTLLLVAGVWL</sequence>
<keyword evidence="4" id="KW-0808">Transferase</keyword>
<evidence type="ECO:0000256" key="8">
    <source>
        <dbReference type="SAM" id="Phobius"/>
    </source>
</evidence>
<evidence type="ECO:0000256" key="1">
    <source>
        <dbReference type="ARBA" id="ARBA00004141"/>
    </source>
</evidence>
<gene>
    <name evidence="9" type="ORF">KIMH_11570</name>
</gene>
<keyword evidence="3" id="KW-0474">Menaquinone biosynthesis</keyword>
<dbReference type="Pfam" id="PF01040">
    <property type="entry name" value="UbiA"/>
    <property type="match status" value="1"/>
</dbReference>
<dbReference type="PANTHER" id="PTHR13929">
    <property type="entry name" value="1,4-DIHYDROXY-2-NAPHTHOATE OCTAPRENYLTRANSFERASE"/>
    <property type="match status" value="1"/>
</dbReference>
<proteinExistence type="predicted"/>
<dbReference type="RefSeq" id="WP_317642549.1">
    <property type="nucleotide sequence ID" value="NZ_AP026800.1"/>
</dbReference>
<dbReference type="Proteomes" id="UP001321748">
    <property type="component" value="Chromosome"/>
</dbReference>